<name>A0A8J2LFD0_9HEXA</name>
<organism evidence="2 3">
    <name type="scientific">Allacma fusca</name>
    <dbReference type="NCBI Taxonomy" id="39272"/>
    <lineage>
        <taxon>Eukaryota</taxon>
        <taxon>Metazoa</taxon>
        <taxon>Ecdysozoa</taxon>
        <taxon>Arthropoda</taxon>
        <taxon>Hexapoda</taxon>
        <taxon>Collembola</taxon>
        <taxon>Symphypleona</taxon>
        <taxon>Sminthuridae</taxon>
        <taxon>Allacma</taxon>
    </lineage>
</organism>
<keyword evidence="3" id="KW-1185">Reference proteome</keyword>
<proteinExistence type="predicted"/>
<protein>
    <submittedName>
        <fullName evidence="2">Uncharacterized protein</fullName>
    </submittedName>
</protein>
<feature type="chain" id="PRO_5035271076" evidence="1">
    <location>
        <begin position="19"/>
        <end position="137"/>
    </location>
</feature>
<sequence>MFRLLLIIILTGAVDVYGLQTITCKDGNLLGIQELVDIVQLTVEQCKSSTSSRVADDGKNHAEKAKEFFEKVHSSKIMNEARELVKKFRTCAEHYADSFSNTAALEENASSFKNCFNDATNKFVDWAKSECQLNSGS</sequence>
<keyword evidence="1" id="KW-0732">Signal</keyword>
<gene>
    <name evidence="2" type="ORF">AFUS01_LOCUS40060</name>
</gene>
<accession>A0A8J2LFD0</accession>
<dbReference type="Proteomes" id="UP000708208">
    <property type="component" value="Unassembled WGS sequence"/>
</dbReference>
<evidence type="ECO:0000313" key="2">
    <source>
        <dbReference type="EMBL" id="CAG7830242.1"/>
    </source>
</evidence>
<reference evidence="2" key="1">
    <citation type="submission" date="2021-06" db="EMBL/GenBank/DDBJ databases">
        <authorList>
            <person name="Hodson N. C."/>
            <person name="Mongue J. A."/>
            <person name="Jaron S. K."/>
        </authorList>
    </citation>
    <scope>NUCLEOTIDE SEQUENCE</scope>
</reference>
<dbReference type="AlphaFoldDB" id="A0A8J2LFD0"/>
<comment type="caution">
    <text evidence="2">The sequence shown here is derived from an EMBL/GenBank/DDBJ whole genome shotgun (WGS) entry which is preliminary data.</text>
</comment>
<evidence type="ECO:0000256" key="1">
    <source>
        <dbReference type="SAM" id="SignalP"/>
    </source>
</evidence>
<feature type="signal peptide" evidence="1">
    <location>
        <begin position="1"/>
        <end position="18"/>
    </location>
</feature>
<evidence type="ECO:0000313" key="3">
    <source>
        <dbReference type="Proteomes" id="UP000708208"/>
    </source>
</evidence>
<dbReference type="EMBL" id="CAJVCH010554884">
    <property type="protein sequence ID" value="CAG7830242.1"/>
    <property type="molecule type" value="Genomic_DNA"/>
</dbReference>